<dbReference type="Gene3D" id="2.40.50.140">
    <property type="entry name" value="Nucleic acid-binding proteins"/>
    <property type="match status" value="1"/>
</dbReference>
<evidence type="ECO:0000313" key="6">
    <source>
        <dbReference type="Proteomes" id="UP000192920"/>
    </source>
</evidence>
<dbReference type="SUPFAM" id="SSF50249">
    <property type="entry name" value="Nucleic acid-binding proteins"/>
    <property type="match status" value="1"/>
</dbReference>
<dbReference type="GO" id="GO:1990077">
    <property type="term" value="C:primosome complex"/>
    <property type="evidence" value="ECO:0007669"/>
    <property type="project" value="UniProtKB-UniRule"/>
</dbReference>
<evidence type="ECO:0000256" key="3">
    <source>
        <dbReference type="ARBA" id="ARBA00023125"/>
    </source>
</evidence>
<protein>
    <recommendedName>
        <fullName evidence="4">Replication restart protein PriB</fullName>
    </recommendedName>
</protein>
<dbReference type="GO" id="GO:0003697">
    <property type="term" value="F:single-stranded DNA binding"/>
    <property type="evidence" value="ECO:0007669"/>
    <property type="project" value="UniProtKB-UniRule"/>
</dbReference>
<dbReference type="PROSITE" id="PS50935">
    <property type="entry name" value="SSB"/>
    <property type="match status" value="1"/>
</dbReference>
<gene>
    <name evidence="4" type="primary">priB</name>
    <name evidence="5" type="ORF">SAMN02745746_00475</name>
</gene>
<proteinExistence type="inferred from homology"/>
<keyword evidence="3 4" id="KW-0238">DNA-binding</keyword>
<dbReference type="STRING" id="1123014.SAMN02745746_00475"/>
<comment type="subunit">
    <text evidence="4">Homodimer. Interacts with PriA and DnaT. Component of the replication restart primosome. Primosome assembly occurs via a 'hand-off' mechanism. PriA binds to replication forks, subsequently PriB then DnaT bind; DnaT then displaces ssDNA to generate the helicase loading substrate.</text>
</comment>
<evidence type="ECO:0000256" key="1">
    <source>
        <dbReference type="ARBA" id="ARBA00022515"/>
    </source>
</evidence>
<keyword evidence="2 4" id="KW-0235">DNA replication</keyword>
<dbReference type="InterPro" id="IPR012340">
    <property type="entry name" value="NA-bd_OB-fold"/>
</dbReference>
<accession>A0A1Y6BDB0</accession>
<dbReference type="EMBL" id="FXAG01000002">
    <property type="protein sequence ID" value="SME98032.1"/>
    <property type="molecule type" value="Genomic_DNA"/>
</dbReference>
<dbReference type="PIRSF" id="PIRSF003135">
    <property type="entry name" value="Primosomal_n"/>
    <property type="match status" value="1"/>
</dbReference>
<organism evidence="5 6">
    <name type="scientific">Pseudogulbenkiania subflava DSM 22618</name>
    <dbReference type="NCBI Taxonomy" id="1123014"/>
    <lineage>
        <taxon>Bacteria</taxon>
        <taxon>Pseudomonadati</taxon>
        <taxon>Pseudomonadota</taxon>
        <taxon>Betaproteobacteria</taxon>
        <taxon>Neisseriales</taxon>
        <taxon>Chromobacteriaceae</taxon>
        <taxon>Pseudogulbenkiania</taxon>
    </lineage>
</organism>
<dbReference type="AlphaFoldDB" id="A0A1Y6BDB0"/>
<keyword evidence="1 4" id="KW-0639">Primosome</keyword>
<keyword evidence="6" id="KW-1185">Reference proteome</keyword>
<evidence type="ECO:0000256" key="4">
    <source>
        <dbReference type="HAMAP-Rule" id="MF_00720"/>
    </source>
</evidence>
<sequence>MQNQLVLTAAVEREDALRYTPAGLPVLEMWLRHQSRQREAGFERDVNCEVQALLIGEVARKFSGNLAGKMVTVSGFLSQRSLRNPRLVLHIEHVEFVKG</sequence>
<dbReference type="GO" id="GO:0006269">
    <property type="term" value="P:DNA replication, synthesis of primer"/>
    <property type="evidence" value="ECO:0007669"/>
    <property type="project" value="UniProtKB-KW"/>
</dbReference>
<evidence type="ECO:0000313" key="5">
    <source>
        <dbReference type="EMBL" id="SME98032.1"/>
    </source>
</evidence>
<reference evidence="6" key="1">
    <citation type="submission" date="2017-04" db="EMBL/GenBank/DDBJ databases">
        <authorList>
            <person name="Varghese N."/>
            <person name="Submissions S."/>
        </authorList>
    </citation>
    <scope>NUCLEOTIDE SEQUENCE [LARGE SCALE GENOMIC DNA]</scope>
    <source>
        <strain evidence="6">DSM 22618</strain>
    </source>
</reference>
<dbReference type="Proteomes" id="UP000192920">
    <property type="component" value="Unassembled WGS sequence"/>
</dbReference>
<dbReference type="HAMAP" id="MF_00720">
    <property type="entry name" value="PriB"/>
    <property type="match status" value="1"/>
</dbReference>
<comment type="function">
    <text evidence="4">Involved in the restart of stalled replication forks, which reloads the replicative helicase on sites other than the origin of replication; the PriA-PriB pathway is the major replication restart pathway. During primosome assembly it facilitates complex formation between PriA and DnaT on DNA; stabilizes PriA on DNA. Stimulates the DNA unwinding activity of PriA helicase.</text>
</comment>
<dbReference type="NCBIfam" id="TIGR04418">
    <property type="entry name" value="PriB_gamma"/>
    <property type="match status" value="1"/>
</dbReference>
<comment type="similarity">
    <text evidence="4">Belongs to the PriB family.</text>
</comment>
<evidence type="ECO:0000256" key="2">
    <source>
        <dbReference type="ARBA" id="ARBA00022705"/>
    </source>
</evidence>
<name>A0A1Y6BDB0_9NEIS</name>
<dbReference type="RefSeq" id="WP_085274837.1">
    <property type="nucleotide sequence ID" value="NZ_FXAG01000002.1"/>
</dbReference>
<dbReference type="InterPro" id="IPR000424">
    <property type="entry name" value="Primosome_PriB/ssb"/>
</dbReference>
<dbReference type="Pfam" id="PF22657">
    <property type="entry name" value="SSB_1"/>
    <property type="match status" value="1"/>
</dbReference>
<dbReference type="InterPro" id="IPR023646">
    <property type="entry name" value="Prisomal_replication_PriB"/>
</dbReference>